<feature type="transmembrane region" description="Helical" evidence="7">
    <location>
        <begin position="309"/>
        <end position="330"/>
    </location>
</feature>
<evidence type="ECO:0000256" key="5">
    <source>
        <dbReference type="ARBA" id="ARBA00022989"/>
    </source>
</evidence>
<dbReference type="PANTHER" id="PTHR46157:SF4">
    <property type="entry name" value="K(+) EFFLUX ANTIPORTER 3, CHLOROPLASTIC"/>
    <property type="match status" value="1"/>
</dbReference>
<organism evidence="9 10">
    <name type="scientific">Pacificimonas pallii</name>
    <dbReference type="NCBI Taxonomy" id="2827236"/>
    <lineage>
        <taxon>Bacteria</taxon>
        <taxon>Pseudomonadati</taxon>
        <taxon>Pseudomonadota</taxon>
        <taxon>Alphaproteobacteria</taxon>
        <taxon>Sphingomonadales</taxon>
        <taxon>Sphingosinicellaceae</taxon>
        <taxon>Pacificimonas</taxon>
    </lineage>
</organism>
<gene>
    <name evidence="9" type="ORF">KCG44_09805</name>
</gene>
<dbReference type="InterPro" id="IPR003148">
    <property type="entry name" value="RCK_N"/>
</dbReference>
<dbReference type="InterPro" id="IPR006153">
    <property type="entry name" value="Cation/H_exchanger_TM"/>
</dbReference>
<reference evidence="9 10" key="1">
    <citation type="submission" date="2021-04" db="EMBL/GenBank/DDBJ databases">
        <authorList>
            <person name="Pira H."/>
            <person name="Risdian C."/>
            <person name="Wink J."/>
        </authorList>
    </citation>
    <scope>NUCLEOTIDE SEQUENCE [LARGE SCALE GENOMIC DNA]</scope>
    <source>
        <strain evidence="9 10">WHA3</strain>
    </source>
</reference>
<feature type="transmembrane region" description="Helical" evidence="7">
    <location>
        <begin position="129"/>
        <end position="148"/>
    </location>
</feature>
<proteinExistence type="predicted"/>
<dbReference type="RefSeq" id="WP_218445907.1">
    <property type="nucleotide sequence ID" value="NZ_JAGSPA010000003.1"/>
</dbReference>
<feature type="transmembrane region" description="Helical" evidence="7">
    <location>
        <begin position="283"/>
        <end position="303"/>
    </location>
</feature>
<feature type="transmembrane region" description="Helical" evidence="7">
    <location>
        <begin position="228"/>
        <end position="246"/>
    </location>
</feature>
<keyword evidence="10" id="KW-1185">Reference proteome</keyword>
<evidence type="ECO:0000256" key="3">
    <source>
        <dbReference type="ARBA" id="ARBA00022692"/>
    </source>
</evidence>
<feature type="domain" description="RCK N-terminal" evidence="8">
    <location>
        <begin position="415"/>
        <end position="532"/>
    </location>
</feature>
<dbReference type="EMBL" id="JAGSPA010000003">
    <property type="protein sequence ID" value="MBV7257075.1"/>
    <property type="molecule type" value="Genomic_DNA"/>
</dbReference>
<keyword evidence="2" id="KW-0406">Ion transport</keyword>
<dbReference type="PANTHER" id="PTHR46157">
    <property type="entry name" value="K(+) EFFLUX ANTIPORTER 3, CHLOROPLASTIC"/>
    <property type="match status" value="1"/>
</dbReference>
<evidence type="ECO:0000256" key="6">
    <source>
        <dbReference type="ARBA" id="ARBA00023136"/>
    </source>
</evidence>
<evidence type="ECO:0000256" key="2">
    <source>
        <dbReference type="ARBA" id="ARBA00022538"/>
    </source>
</evidence>
<feature type="transmembrane region" description="Helical" evidence="7">
    <location>
        <begin position="72"/>
        <end position="91"/>
    </location>
</feature>
<keyword evidence="4" id="KW-0630">Potassium</keyword>
<sequence length="603" mass="63763">MAADSLDSAGFRDALVILGAAGLVIPAFARAKVNPVIGFILVGLLLGPSGLGQLEPYFDPLRYFTISDRDVIAPFAEFGIILLLFGIGLELSLKRLWELRKLVFLLGTAEVIVGAGVIGMTLRLLGYDIIPAVTLGLALALSSTALVLPMTGTKSPVGRAAFSMLLFEDVALVPIVFGIGILSPAMSGNAVGGLMSAVITGGVTVAVIWIAGRFILPRLFHQAALTKRPELFLAATLVVVMAASLATSVTGIGAIMGALVAGLIIAETEYREQVEVLMEPFKNLALGIFLITIGMSVSFDFAWTDWLLILAAVVLIIALKALVTGSLLRLGGAPKGVAANTGILMASPSETTLIVLAAIAAAEIIDAETAAFWQIVTAIGLTATPFLARLGRDTEKQLRNDEDVTPSVLASDPDHPRTIIAGYGRVGTLIAEMLTIHEQDFAVVDANIEIVRNARSKGIKTVFGDLEQHEILEMMGLDTARALVLTMDDPVQVVKTTRAVRAEYPDLCIVARARDSAHAAELYRAGATDAVPETLESSLQLAEAVLVDIGRPMGPVIASIHDIRERERERIKALVPGMEKHPLKAASRISTVAGAPADDRNQA</sequence>
<feature type="transmembrane region" description="Helical" evidence="7">
    <location>
        <begin position="36"/>
        <end position="52"/>
    </location>
</feature>
<keyword evidence="6 7" id="KW-0472">Membrane</keyword>
<keyword evidence="2" id="KW-0813">Transport</keyword>
<evidence type="ECO:0000259" key="8">
    <source>
        <dbReference type="PROSITE" id="PS51201"/>
    </source>
</evidence>
<evidence type="ECO:0000256" key="7">
    <source>
        <dbReference type="SAM" id="Phobius"/>
    </source>
</evidence>
<evidence type="ECO:0000313" key="10">
    <source>
        <dbReference type="Proteomes" id="UP000722336"/>
    </source>
</evidence>
<keyword evidence="3 7" id="KW-0812">Transmembrane</keyword>
<feature type="transmembrane region" description="Helical" evidence="7">
    <location>
        <begin position="194"/>
        <end position="216"/>
    </location>
</feature>
<comment type="caution">
    <text evidence="9">The sequence shown here is derived from an EMBL/GenBank/DDBJ whole genome shotgun (WGS) entry which is preliminary data.</text>
</comment>
<comment type="subcellular location">
    <subcellularLocation>
        <location evidence="1">Membrane</location>
        <topology evidence="1">Multi-pass membrane protein</topology>
    </subcellularLocation>
</comment>
<accession>A0ABS6SF93</accession>
<name>A0ABS6SF93_9SPHN</name>
<evidence type="ECO:0000256" key="4">
    <source>
        <dbReference type="ARBA" id="ARBA00022958"/>
    </source>
</evidence>
<feature type="transmembrane region" description="Helical" evidence="7">
    <location>
        <begin position="103"/>
        <end position="123"/>
    </location>
</feature>
<keyword evidence="5 7" id="KW-1133">Transmembrane helix</keyword>
<feature type="transmembrane region" description="Helical" evidence="7">
    <location>
        <begin position="12"/>
        <end position="29"/>
    </location>
</feature>
<evidence type="ECO:0000313" key="9">
    <source>
        <dbReference type="EMBL" id="MBV7257075.1"/>
    </source>
</evidence>
<dbReference type="Pfam" id="PF02254">
    <property type="entry name" value="TrkA_N"/>
    <property type="match status" value="1"/>
</dbReference>
<dbReference type="Proteomes" id="UP000722336">
    <property type="component" value="Unassembled WGS sequence"/>
</dbReference>
<protein>
    <submittedName>
        <fullName evidence="9">Cation:proton antiporter</fullName>
    </submittedName>
</protein>
<dbReference type="Pfam" id="PF00999">
    <property type="entry name" value="Na_H_Exchanger"/>
    <property type="match status" value="1"/>
</dbReference>
<evidence type="ECO:0000256" key="1">
    <source>
        <dbReference type="ARBA" id="ARBA00004141"/>
    </source>
</evidence>
<keyword evidence="2" id="KW-0633">Potassium transport</keyword>
<feature type="transmembrane region" description="Helical" evidence="7">
    <location>
        <begin position="160"/>
        <end position="182"/>
    </location>
</feature>
<dbReference type="PROSITE" id="PS51201">
    <property type="entry name" value="RCK_N"/>
    <property type="match status" value="1"/>
</dbReference>